<feature type="domain" description="Novel STAND NTPase 1" evidence="2">
    <location>
        <begin position="83"/>
        <end position="169"/>
    </location>
</feature>
<feature type="region of interest" description="Disordered" evidence="1">
    <location>
        <begin position="171"/>
        <end position="219"/>
    </location>
</feature>
<dbReference type="SUPFAM" id="SSF52540">
    <property type="entry name" value="P-loop containing nucleoside triphosphate hydrolases"/>
    <property type="match status" value="1"/>
</dbReference>
<name>A0A0F7CMM5_9ACTN</name>
<evidence type="ECO:0000313" key="3">
    <source>
        <dbReference type="EMBL" id="AKG41421.1"/>
    </source>
</evidence>
<evidence type="ECO:0000313" key="4">
    <source>
        <dbReference type="Proteomes" id="UP000034034"/>
    </source>
</evidence>
<dbReference type="PATRIC" id="fig|408015.6.peg.50"/>
<gene>
    <name evidence="3" type="ORF">SXIM_00370</name>
</gene>
<reference evidence="3" key="1">
    <citation type="submission" date="2019-08" db="EMBL/GenBank/DDBJ databases">
        <title>Complete genome sequence of a mangrove-derived Streptomyces xiamenensis.</title>
        <authorList>
            <person name="Xu J."/>
        </authorList>
    </citation>
    <scope>NUCLEOTIDE SEQUENCE</scope>
    <source>
        <strain evidence="3">318</strain>
    </source>
</reference>
<feature type="region of interest" description="Disordered" evidence="1">
    <location>
        <begin position="273"/>
        <end position="293"/>
    </location>
</feature>
<dbReference type="Proteomes" id="UP000034034">
    <property type="component" value="Chromosome"/>
</dbReference>
<proteinExistence type="predicted"/>
<evidence type="ECO:0000256" key="1">
    <source>
        <dbReference type="SAM" id="MobiDB-lite"/>
    </source>
</evidence>
<evidence type="ECO:0000259" key="2">
    <source>
        <dbReference type="Pfam" id="PF20703"/>
    </source>
</evidence>
<dbReference type="EMBL" id="CP009922">
    <property type="protein sequence ID" value="AKG41421.1"/>
    <property type="molecule type" value="Genomic_DNA"/>
</dbReference>
<dbReference type="InterPro" id="IPR027417">
    <property type="entry name" value="P-loop_NTPase"/>
</dbReference>
<dbReference type="KEGG" id="sxi:SXIM_00370"/>
<accession>A0A0F7CMM5</accession>
<dbReference type="STRING" id="408015.SXIM_00370"/>
<dbReference type="Pfam" id="PF20703">
    <property type="entry name" value="nSTAND1"/>
    <property type="match status" value="1"/>
</dbReference>
<dbReference type="AlphaFoldDB" id="A0A0F7CMM5"/>
<organism evidence="3 4">
    <name type="scientific">Streptomyces xiamenensis</name>
    <dbReference type="NCBI Taxonomy" id="408015"/>
    <lineage>
        <taxon>Bacteria</taxon>
        <taxon>Bacillati</taxon>
        <taxon>Actinomycetota</taxon>
        <taxon>Actinomycetes</taxon>
        <taxon>Kitasatosporales</taxon>
        <taxon>Streptomycetaceae</taxon>
        <taxon>Streptomyces</taxon>
    </lineage>
</organism>
<dbReference type="HOGENOM" id="CLU_949736_0_0_11"/>
<keyword evidence="4" id="KW-1185">Reference proteome</keyword>
<sequence>MWHSAVLRQQQGNGWLQFEQATDGRYAVRRGFSGAPVWDDELAAVVGMVVAADPGHPVAFLIPTDRLVAAAPSLRDVVGLPSPFPGLEAYQESNAAAFFGRDEETERITRLVLDHPLVTVLGASGCGKSSVVRAGVGPRLRQEGRATCVVPRTRDLLGVLAAGLTSLIHPEARGQAQRTGSAEPVGTDQQEARGGCGGGENRTAEEQPGDPASEHEHLGEQHGVHLQVCVAELDSDRQYDGVTQGYRNHEASHRVGLVDINGGGDGACRHRSHDIGQDPFFPGRTSARRWPPA</sequence>
<protein>
    <submittedName>
        <fullName evidence="3">Wd-40 repeat protein</fullName>
    </submittedName>
</protein>
<dbReference type="InterPro" id="IPR049052">
    <property type="entry name" value="nSTAND1"/>
</dbReference>